<dbReference type="PANTHER" id="PTHR46177:SF1">
    <property type="entry name" value="INTEGRASE CATALYTIC DOMAIN-CONTAINING PROTEIN"/>
    <property type="match status" value="1"/>
</dbReference>
<keyword evidence="2" id="KW-1185">Reference proteome</keyword>
<dbReference type="EMBL" id="LAVV01014382">
    <property type="protein sequence ID" value="KNZ44803.1"/>
    <property type="molecule type" value="Genomic_DNA"/>
</dbReference>
<dbReference type="PANTHER" id="PTHR46177">
    <property type="entry name" value="INTEGRASE CATALYTIC DOMAIN-CONTAINING PROTEIN"/>
    <property type="match status" value="1"/>
</dbReference>
<dbReference type="Proteomes" id="UP000037035">
    <property type="component" value="Unassembled WGS sequence"/>
</dbReference>
<dbReference type="AlphaFoldDB" id="A0A0L6U8D5"/>
<name>A0A0L6U8D5_9BASI</name>
<evidence type="ECO:0000313" key="1">
    <source>
        <dbReference type="EMBL" id="KNZ44803.1"/>
    </source>
</evidence>
<reference evidence="1 2" key="1">
    <citation type="submission" date="2015-08" db="EMBL/GenBank/DDBJ databases">
        <title>Next Generation Sequencing and Analysis of the Genome of Puccinia sorghi L Schw, the Causal Agent of Maize Common Rust.</title>
        <authorList>
            <person name="Rochi L."/>
            <person name="Burguener G."/>
            <person name="Darino M."/>
            <person name="Turjanski A."/>
            <person name="Kreff E."/>
            <person name="Dieguez M.J."/>
            <person name="Sacco F."/>
        </authorList>
    </citation>
    <scope>NUCLEOTIDE SEQUENCE [LARGE SCALE GENOMIC DNA]</scope>
    <source>
        <strain evidence="1 2">RO10H11247</strain>
    </source>
</reference>
<proteinExistence type="predicted"/>
<evidence type="ECO:0000313" key="2">
    <source>
        <dbReference type="Proteomes" id="UP000037035"/>
    </source>
</evidence>
<organism evidence="1 2">
    <name type="scientific">Puccinia sorghi</name>
    <dbReference type="NCBI Taxonomy" id="27349"/>
    <lineage>
        <taxon>Eukaryota</taxon>
        <taxon>Fungi</taxon>
        <taxon>Dikarya</taxon>
        <taxon>Basidiomycota</taxon>
        <taxon>Pucciniomycotina</taxon>
        <taxon>Pucciniomycetes</taxon>
        <taxon>Pucciniales</taxon>
        <taxon>Pucciniaceae</taxon>
        <taxon>Puccinia</taxon>
    </lineage>
</organism>
<sequence length="277" mass="31844">MDIGKSIPRRVQEEMTQMVESGLTDPQIQQKLEETHSLTSLKSLKRKLNTMKFSRHIDDLDSPNVDIETVVSCIIEIHQKKPNEHNVGYRKMKQLLQTKFGISVHNGYSNKEYSRRLGPILYGTLMGTTNLNNLGLFCMDSLMLVAARFQGYTFMSPTMTLATLDVTTTAKKKNFLNCLHDCASKLVYLQLVELCGGIPRRKSTDPRTETIHMPGHQINLTEQYNPESSNPTNDLINKLLHAFEQDYYNPEDSLKELLFLYLWTPLIQCILDEWKNN</sequence>
<protein>
    <submittedName>
        <fullName evidence="1">Uncharacterized protein</fullName>
    </submittedName>
</protein>
<gene>
    <name evidence="1" type="ORF">VP01_87g6</name>
</gene>
<comment type="caution">
    <text evidence="1">The sequence shown here is derived from an EMBL/GenBank/DDBJ whole genome shotgun (WGS) entry which is preliminary data.</text>
</comment>
<accession>A0A0L6U8D5</accession>
<dbReference type="VEuPathDB" id="FungiDB:VP01_87g6"/>
<dbReference type="STRING" id="27349.A0A0L6U8D5"/>